<organism evidence="10 11">
    <name type="scientific">Psychrobacillus faecigallinarum</name>
    <dbReference type="NCBI Taxonomy" id="2762235"/>
    <lineage>
        <taxon>Bacteria</taxon>
        <taxon>Bacillati</taxon>
        <taxon>Bacillota</taxon>
        <taxon>Bacilli</taxon>
        <taxon>Bacillales</taxon>
        <taxon>Bacillaceae</taxon>
        <taxon>Psychrobacillus</taxon>
    </lineage>
</organism>
<keyword evidence="3 8" id="KW-0132">Cell division</keyword>
<dbReference type="PROSITE" id="PS51779">
    <property type="entry name" value="POTRA"/>
    <property type="match status" value="1"/>
</dbReference>
<dbReference type="InterPro" id="IPR013685">
    <property type="entry name" value="POTRA_FtsQ_type"/>
</dbReference>
<comment type="function">
    <text evidence="8">Cell division protein that may be involved in stabilizing or promoting the assembly of the division complex.</text>
</comment>
<evidence type="ECO:0000256" key="2">
    <source>
        <dbReference type="ARBA" id="ARBA00022475"/>
    </source>
</evidence>
<evidence type="ECO:0000313" key="11">
    <source>
        <dbReference type="Proteomes" id="UP000640786"/>
    </source>
</evidence>
<dbReference type="Proteomes" id="UP000640786">
    <property type="component" value="Unassembled WGS sequence"/>
</dbReference>
<dbReference type="InterPro" id="IPR026580">
    <property type="entry name" value="DivIB"/>
</dbReference>
<comment type="subcellular location">
    <subcellularLocation>
        <location evidence="8">Cell membrane</location>
        <topology evidence="8">Single-pass type II membrane protein</topology>
    </subcellularLocation>
    <subcellularLocation>
        <location evidence="1">Membrane</location>
    </subcellularLocation>
    <text evidence="8">Localizes to the division septum.</text>
</comment>
<keyword evidence="2 8" id="KW-1003">Cell membrane</keyword>
<evidence type="ECO:0000256" key="3">
    <source>
        <dbReference type="ARBA" id="ARBA00022618"/>
    </source>
</evidence>
<keyword evidence="7 8" id="KW-0131">Cell cycle</keyword>
<evidence type="ECO:0000256" key="5">
    <source>
        <dbReference type="ARBA" id="ARBA00022989"/>
    </source>
</evidence>
<protein>
    <recommendedName>
        <fullName evidence="8">Cell division protein DivIB</fullName>
    </recommendedName>
</protein>
<dbReference type="RefSeq" id="WP_144537960.1">
    <property type="nucleotide sequence ID" value="NZ_JACSQO010000001.1"/>
</dbReference>
<dbReference type="HAMAP" id="MF_00912">
    <property type="entry name" value="DivIB"/>
    <property type="match status" value="1"/>
</dbReference>
<comment type="caution">
    <text evidence="10">The sequence shown here is derived from an EMBL/GenBank/DDBJ whole genome shotgun (WGS) entry which is preliminary data.</text>
</comment>
<evidence type="ECO:0000256" key="4">
    <source>
        <dbReference type="ARBA" id="ARBA00022692"/>
    </source>
</evidence>
<proteinExistence type="inferred from homology"/>
<accession>A0ABR8R4T7</accession>
<feature type="transmembrane region" description="Helical" evidence="8">
    <location>
        <begin position="26"/>
        <end position="43"/>
    </location>
</feature>
<feature type="domain" description="POTRA" evidence="9">
    <location>
        <begin position="48"/>
        <end position="116"/>
    </location>
</feature>
<gene>
    <name evidence="8" type="primary">divIB</name>
    <name evidence="10" type="ORF">H9650_01600</name>
</gene>
<dbReference type="InterPro" id="IPR034746">
    <property type="entry name" value="POTRA"/>
</dbReference>
<keyword evidence="5 8" id="KW-1133">Transmembrane helix</keyword>
<dbReference type="InterPro" id="IPR005548">
    <property type="entry name" value="Cell_div_FtsQ/DivIB_C"/>
</dbReference>
<dbReference type="InterPro" id="IPR050487">
    <property type="entry name" value="FtsQ_DivIB"/>
</dbReference>
<comment type="similarity">
    <text evidence="8">Belongs to the FtsQ/DivIB family. DivIB subfamily.</text>
</comment>
<keyword evidence="11" id="KW-1185">Reference proteome</keyword>
<evidence type="ECO:0000256" key="6">
    <source>
        <dbReference type="ARBA" id="ARBA00023136"/>
    </source>
</evidence>
<dbReference type="Gene3D" id="3.10.20.310">
    <property type="entry name" value="membrane protein fhac"/>
    <property type="match status" value="1"/>
</dbReference>
<dbReference type="PANTHER" id="PTHR37820">
    <property type="entry name" value="CELL DIVISION PROTEIN DIVIB"/>
    <property type="match status" value="1"/>
</dbReference>
<dbReference type="PANTHER" id="PTHR37820:SF1">
    <property type="entry name" value="CELL DIVISION PROTEIN FTSQ"/>
    <property type="match status" value="1"/>
</dbReference>
<evidence type="ECO:0000259" key="9">
    <source>
        <dbReference type="PROSITE" id="PS51779"/>
    </source>
</evidence>
<keyword evidence="6 8" id="KW-0472">Membrane</keyword>
<evidence type="ECO:0000313" key="10">
    <source>
        <dbReference type="EMBL" id="MBD7942795.1"/>
    </source>
</evidence>
<dbReference type="EMBL" id="JACSQO010000001">
    <property type="protein sequence ID" value="MBD7942795.1"/>
    <property type="molecule type" value="Genomic_DNA"/>
</dbReference>
<sequence>MEKIIDIEDRIPTLKEKRRRRTNKKFSILLFLFIFTLLVVLYFQSSYSQIQQIDLEGSNLFSKEEYIKQTGLTIGDSMWSFKEKDIEEALEKSDWVENVQVKRKWLSSIHIQVEEYKQVGYVESENTLQIVLENGKTIAPEGHIVPMEGPIITGFENEKIRLRLIKELKKMKNEVLLTISQISYVPKENDKYSIQVYMNDGNEVQALIPSFSEKMNYYPSIVSQLNPDQKGVIDMEVGSFFEPYVEVFKETTEEEAIEDEEEETP</sequence>
<reference evidence="10 11" key="1">
    <citation type="submission" date="2020-08" db="EMBL/GenBank/DDBJ databases">
        <title>A Genomic Blueprint of the Chicken Gut Microbiome.</title>
        <authorList>
            <person name="Gilroy R."/>
            <person name="Ravi A."/>
            <person name="Getino M."/>
            <person name="Pursley I."/>
            <person name="Horton D.L."/>
            <person name="Alikhan N.-F."/>
            <person name="Baker D."/>
            <person name="Gharbi K."/>
            <person name="Hall N."/>
            <person name="Watson M."/>
            <person name="Adriaenssens E.M."/>
            <person name="Foster-Nyarko E."/>
            <person name="Jarju S."/>
            <person name="Secka A."/>
            <person name="Antonio M."/>
            <person name="Oren A."/>
            <person name="Chaudhuri R."/>
            <person name="La Ragione R.M."/>
            <person name="Hildebrand F."/>
            <person name="Pallen M.J."/>
        </authorList>
    </citation>
    <scope>NUCLEOTIDE SEQUENCE [LARGE SCALE GENOMIC DNA]</scope>
    <source>
        <strain evidence="10 11">Sa2BUA9</strain>
    </source>
</reference>
<evidence type="ECO:0000256" key="7">
    <source>
        <dbReference type="ARBA" id="ARBA00023306"/>
    </source>
</evidence>
<name>A0ABR8R4T7_9BACI</name>
<evidence type="ECO:0000256" key="8">
    <source>
        <dbReference type="HAMAP-Rule" id="MF_00912"/>
    </source>
</evidence>
<keyword evidence="4 8" id="KW-0812">Transmembrane</keyword>
<evidence type="ECO:0000256" key="1">
    <source>
        <dbReference type="ARBA" id="ARBA00004370"/>
    </source>
</evidence>
<dbReference type="Pfam" id="PF03799">
    <property type="entry name" value="FtsQ_DivIB_C"/>
    <property type="match status" value="1"/>
</dbReference>
<dbReference type="Pfam" id="PF08478">
    <property type="entry name" value="POTRA_1"/>
    <property type="match status" value="1"/>
</dbReference>
<dbReference type="Gene3D" id="3.40.50.10960">
    <property type="match status" value="1"/>
</dbReference>